<name>A0ABX3GGE5_9BACL</name>
<gene>
    <name evidence="1" type="ORF">BSO21_31405</name>
</gene>
<protein>
    <recommendedName>
        <fullName evidence="3">PPM-type phosphatase domain-containing protein</fullName>
    </recommendedName>
</protein>
<dbReference type="RefSeq" id="WP_076220693.1">
    <property type="nucleotide sequence ID" value="NZ_MPVP01000461.1"/>
</dbReference>
<keyword evidence="2" id="KW-1185">Reference proteome</keyword>
<evidence type="ECO:0000313" key="1">
    <source>
        <dbReference type="EMBL" id="OMD05520.1"/>
    </source>
</evidence>
<evidence type="ECO:0000313" key="2">
    <source>
        <dbReference type="Proteomes" id="UP000187158"/>
    </source>
</evidence>
<evidence type="ECO:0008006" key="3">
    <source>
        <dbReference type="Google" id="ProtNLM"/>
    </source>
</evidence>
<reference evidence="1 2" key="1">
    <citation type="submission" date="2016-11" db="EMBL/GenBank/DDBJ databases">
        <title>Paenibacillus species isolates.</title>
        <authorList>
            <person name="Beno S.M."/>
        </authorList>
    </citation>
    <scope>NUCLEOTIDE SEQUENCE [LARGE SCALE GENOMIC DNA]</scope>
    <source>
        <strain evidence="1 2">FSL H7-0433</strain>
    </source>
</reference>
<comment type="caution">
    <text evidence="1">The sequence shown here is derived from an EMBL/GenBank/DDBJ whole genome shotgun (WGS) entry which is preliminary data.</text>
</comment>
<proteinExistence type="predicted"/>
<sequence length="117" mass="13920">MYKSVIREGKFIVLLADGVFEFQLMELPTEELADKVAFELQTAWDEGESWGAYQVRNELDSESSAKETSKAFNKIKAMSQAEREDYYKKMQRRHERVQKVKQARRWQGVLSWKNHWN</sequence>
<dbReference type="Proteomes" id="UP000187158">
    <property type="component" value="Unassembled WGS sequence"/>
</dbReference>
<dbReference type="EMBL" id="MPVP01000461">
    <property type="protein sequence ID" value="OMD05520.1"/>
    <property type="molecule type" value="Genomic_DNA"/>
</dbReference>
<organism evidence="1 2">
    <name type="scientific">Paenibacillus odorifer</name>
    <dbReference type="NCBI Taxonomy" id="189426"/>
    <lineage>
        <taxon>Bacteria</taxon>
        <taxon>Bacillati</taxon>
        <taxon>Bacillota</taxon>
        <taxon>Bacilli</taxon>
        <taxon>Bacillales</taxon>
        <taxon>Paenibacillaceae</taxon>
        <taxon>Paenibacillus</taxon>
    </lineage>
</organism>
<accession>A0ABX3GGE5</accession>